<dbReference type="Proteomes" id="UP000593567">
    <property type="component" value="Unassembled WGS sequence"/>
</dbReference>
<keyword evidence="1" id="KW-0472">Membrane</keyword>
<sequence>MNFSDFNDTFDNKFLNVMDICDRSEVPIALLTINCISILINILHLIVLRTVQSLRSSKYYQVLVHGGVSDVVAGIGFVVIAVCALEDTINRQSLHIISIANSVMEGILLATGLLRANLIGISSYERYVSLCDSFNYETHKVFKILNDSLSVVGSVAR</sequence>
<gene>
    <name evidence="2" type="ORF">EB796_015673</name>
</gene>
<protein>
    <submittedName>
        <fullName evidence="2">Uncharacterized protein</fullName>
    </submittedName>
</protein>
<dbReference type="OrthoDB" id="9975554at2759"/>
<dbReference type="Gene3D" id="1.20.1070.10">
    <property type="entry name" value="Rhodopsin 7-helix transmembrane proteins"/>
    <property type="match status" value="1"/>
</dbReference>
<feature type="transmembrane region" description="Helical" evidence="1">
    <location>
        <begin position="26"/>
        <end position="47"/>
    </location>
</feature>
<keyword evidence="1" id="KW-1133">Transmembrane helix</keyword>
<reference evidence="2" key="1">
    <citation type="submission" date="2020-06" db="EMBL/GenBank/DDBJ databases">
        <title>Draft genome of Bugula neritina, a colonial animal packing powerful symbionts and potential medicines.</title>
        <authorList>
            <person name="Rayko M."/>
        </authorList>
    </citation>
    <scope>NUCLEOTIDE SEQUENCE [LARGE SCALE GENOMIC DNA]</scope>
    <source>
        <strain evidence="2">Kwan_BN1</strain>
    </source>
</reference>
<evidence type="ECO:0000313" key="3">
    <source>
        <dbReference type="Proteomes" id="UP000593567"/>
    </source>
</evidence>
<feature type="transmembrane region" description="Helical" evidence="1">
    <location>
        <begin position="94"/>
        <end position="114"/>
    </location>
</feature>
<proteinExistence type="predicted"/>
<feature type="transmembrane region" description="Helical" evidence="1">
    <location>
        <begin position="59"/>
        <end position="82"/>
    </location>
</feature>
<comment type="caution">
    <text evidence="2">The sequence shown here is derived from an EMBL/GenBank/DDBJ whole genome shotgun (WGS) entry which is preliminary data.</text>
</comment>
<dbReference type="AlphaFoldDB" id="A0A7J7JK95"/>
<dbReference type="SUPFAM" id="SSF81321">
    <property type="entry name" value="Family A G protein-coupled receptor-like"/>
    <property type="match status" value="1"/>
</dbReference>
<keyword evidence="1" id="KW-0812">Transmembrane</keyword>
<accession>A0A7J7JK95</accession>
<keyword evidence="3" id="KW-1185">Reference proteome</keyword>
<dbReference type="EMBL" id="VXIV02002374">
    <property type="protein sequence ID" value="KAF6026014.1"/>
    <property type="molecule type" value="Genomic_DNA"/>
</dbReference>
<organism evidence="2 3">
    <name type="scientific">Bugula neritina</name>
    <name type="common">Brown bryozoan</name>
    <name type="synonym">Sertularia neritina</name>
    <dbReference type="NCBI Taxonomy" id="10212"/>
    <lineage>
        <taxon>Eukaryota</taxon>
        <taxon>Metazoa</taxon>
        <taxon>Spiralia</taxon>
        <taxon>Lophotrochozoa</taxon>
        <taxon>Bryozoa</taxon>
        <taxon>Gymnolaemata</taxon>
        <taxon>Cheilostomatida</taxon>
        <taxon>Flustrina</taxon>
        <taxon>Buguloidea</taxon>
        <taxon>Bugulidae</taxon>
        <taxon>Bugula</taxon>
    </lineage>
</organism>
<evidence type="ECO:0000313" key="2">
    <source>
        <dbReference type="EMBL" id="KAF6026014.1"/>
    </source>
</evidence>
<evidence type="ECO:0000256" key="1">
    <source>
        <dbReference type="SAM" id="Phobius"/>
    </source>
</evidence>
<name>A0A7J7JK95_BUGNE</name>